<evidence type="ECO:0000313" key="2">
    <source>
        <dbReference type="Proteomes" id="UP000323560"/>
    </source>
</evidence>
<accession>A0AAP9JIY8</accession>
<sequence>MSEVLDRPKEGKLVTMEFQDAYVRTRKARELLLQMKEVSAAMGRSDLVDDCMVANTELQDLLSELTFNP</sequence>
<dbReference type="AlphaFoldDB" id="A0AAP9JIY8"/>
<proteinExistence type="predicted"/>
<dbReference type="EMBL" id="CP043043">
    <property type="protein sequence ID" value="QEH97321.1"/>
    <property type="molecule type" value="Genomic_DNA"/>
</dbReference>
<evidence type="ECO:0000313" key="1">
    <source>
        <dbReference type="EMBL" id="QEH97321.1"/>
    </source>
</evidence>
<dbReference type="KEGG" id="gti:FXF46_14465"/>
<name>A0AAP9JIY8_GLUTH</name>
<reference evidence="1 2" key="1">
    <citation type="submission" date="2019-08" db="EMBL/GenBank/DDBJ databases">
        <title>Gluconobacter frateurii HD924 genome.</title>
        <authorList>
            <person name="Liu Y."/>
            <person name="Zhang P."/>
        </authorList>
    </citation>
    <scope>NUCLEOTIDE SEQUENCE [LARGE SCALE GENOMIC DNA]</scope>
    <source>
        <strain evidence="1 2">HD924</strain>
    </source>
</reference>
<dbReference type="Proteomes" id="UP000323560">
    <property type="component" value="Chromosome"/>
</dbReference>
<organism evidence="1 2">
    <name type="scientific">Gluconobacter thailandicus</name>
    <dbReference type="NCBI Taxonomy" id="257438"/>
    <lineage>
        <taxon>Bacteria</taxon>
        <taxon>Pseudomonadati</taxon>
        <taxon>Pseudomonadota</taxon>
        <taxon>Alphaproteobacteria</taxon>
        <taxon>Acetobacterales</taxon>
        <taxon>Acetobacteraceae</taxon>
        <taxon>Gluconobacter</taxon>
    </lineage>
</organism>
<protein>
    <submittedName>
        <fullName evidence="1">Uncharacterized protein</fullName>
    </submittedName>
</protein>
<gene>
    <name evidence="1" type="ORF">FXF46_14465</name>
</gene>
<dbReference type="RefSeq" id="WP_148620978.1">
    <property type="nucleotide sequence ID" value="NZ_CP043043.1"/>
</dbReference>